<organism evidence="2 4">
    <name type="scientific">Rozella allomycis (strain CSF55)</name>
    <dbReference type="NCBI Taxonomy" id="988480"/>
    <lineage>
        <taxon>Eukaryota</taxon>
        <taxon>Fungi</taxon>
        <taxon>Fungi incertae sedis</taxon>
        <taxon>Cryptomycota</taxon>
        <taxon>Cryptomycota incertae sedis</taxon>
        <taxon>Rozella</taxon>
    </lineage>
</organism>
<dbReference type="STRING" id="988480.A0A075AYW2"/>
<gene>
    <name evidence="2" type="ORF">O9G_000710</name>
    <name evidence="3" type="ORF">ROZALSC1DRAFT_27092</name>
</gene>
<dbReference type="EMBL" id="ML004949">
    <property type="protein sequence ID" value="RKP21508.1"/>
    <property type="molecule type" value="Genomic_DNA"/>
</dbReference>
<sequence length="225" mass="26540">MKTDNQDSLKDFLESEESIAAKILLTFKSGTNATLKKKTGQEIDSFNYNTFANIMDLANISQTYVSKFKDHKPNSLSHSMPYKISKERCDVNDHYRPEYIRVSKVGIREGKCRYCKKDEWKDLRNGSYWQHMLSQHGVSGSSKQFLKRPDKVYVLQDSRVVAKCDECENFVLVNRRGRQDKLNIWYKHVYYCHEKKLSHECIVPAQEKEKVLWQIQKLEDEDKNK</sequence>
<evidence type="ECO:0000313" key="5">
    <source>
        <dbReference type="Proteomes" id="UP000281549"/>
    </source>
</evidence>
<reference evidence="3" key="3">
    <citation type="submission" date="2018-08" db="EMBL/GenBank/DDBJ databases">
        <title>Leveraging single-cell genomics to expand the Fungal Tree of Life.</title>
        <authorList>
            <consortium name="DOE Joint Genome Institute"/>
            <person name="Ahrendt S.R."/>
            <person name="Quandt C.A."/>
            <person name="Ciobanu D."/>
            <person name="Clum A."/>
            <person name="Salamov A."/>
            <person name="Andreopoulos B."/>
            <person name="Cheng J.-F."/>
            <person name="Woyke T."/>
            <person name="Pelin A."/>
            <person name="Henrissat B."/>
            <person name="Reynolds N."/>
            <person name="Benny G.L."/>
            <person name="Smith M.E."/>
            <person name="James T.Y."/>
            <person name="Grigoriev I.V."/>
        </authorList>
    </citation>
    <scope>NUCLEOTIDE SEQUENCE</scope>
    <source>
        <strain evidence="3">CSF55</strain>
    </source>
</reference>
<dbReference type="Pfam" id="PF14616">
    <property type="entry name" value="Rua1_C"/>
    <property type="match status" value="1"/>
</dbReference>
<dbReference type="HOGENOM" id="CLU_1230514_0_0_1"/>
<dbReference type="Proteomes" id="UP000030755">
    <property type="component" value="Unassembled WGS sequence"/>
</dbReference>
<dbReference type="PANTHER" id="PTHR28125:SF2">
    <property type="entry name" value="MEIOTIC EXPRESSION UP-REGULATED PROTEIN 26"/>
    <property type="match status" value="1"/>
</dbReference>
<evidence type="ECO:0000313" key="3">
    <source>
        <dbReference type="EMBL" id="RKP21508.1"/>
    </source>
</evidence>
<evidence type="ECO:0000259" key="1">
    <source>
        <dbReference type="Pfam" id="PF14616"/>
    </source>
</evidence>
<dbReference type="InterPro" id="IPR028012">
    <property type="entry name" value="Rua1_C"/>
</dbReference>
<reference evidence="2 4" key="1">
    <citation type="journal article" date="2013" name="Curr. Biol.">
        <title>Shared signatures of parasitism and phylogenomics unite Cryptomycota and microsporidia.</title>
        <authorList>
            <person name="James T.Y."/>
            <person name="Pelin A."/>
            <person name="Bonen L."/>
            <person name="Ahrendt S."/>
            <person name="Sain D."/>
            <person name="Corradi N."/>
            <person name="Stajich J.E."/>
        </authorList>
    </citation>
    <scope>NUCLEOTIDE SEQUENCE [LARGE SCALE GENOMIC DNA]</scope>
    <source>
        <strain evidence="2 4">CSF55</strain>
        <strain evidence="2 4">CSF55</strain>
    </source>
</reference>
<proteinExistence type="predicted"/>
<dbReference type="PANTHER" id="PTHR28125">
    <property type="entry name" value="MEIOTIC EXPRESSION UP-REGULATED PROTEIN 26"/>
    <property type="match status" value="1"/>
</dbReference>
<dbReference type="AlphaFoldDB" id="A0A075AYW2"/>
<keyword evidence="4" id="KW-1185">Reference proteome</keyword>
<evidence type="ECO:0000313" key="2">
    <source>
        <dbReference type="EMBL" id="EPZ35314.1"/>
    </source>
</evidence>
<accession>A0A075AYW2</accession>
<dbReference type="Proteomes" id="UP000281549">
    <property type="component" value="Unassembled WGS sequence"/>
</dbReference>
<protein>
    <recommendedName>
        <fullName evidence="1">Transcription regulator Rua1 C-terminal domain-containing protein</fullName>
    </recommendedName>
</protein>
<dbReference type="EMBL" id="KE560848">
    <property type="protein sequence ID" value="EPZ35314.1"/>
    <property type="molecule type" value="Genomic_DNA"/>
</dbReference>
<name>A0A075AYW2_ROZAC</name>
<feature type="domain" description="Transcription regulator Rua1 C-terminal" evidence="1">
    <location>
        <begin position="91"/>
        <end position="193"/>
    </location>
</feature>
<reference evidence="5" key="2">
    <citation type="journal article" date="2018" name="Nat. Microbiol.">
        <title>Leveraging single-cell genomics to expand the fungal tree of life.</title>
        <authorList>
            <person name="Ahrendt S.R."/>
            <person name="Quandt C.A."/>
            <person name="Ciobanu D."/>
            <person name="Clum A."/>
            <person name="Salamov A."/>
            <person name="Andreopoulos B."/>
            <person name="Cheng J.F."/>
            <person name="Woyke T."/>
            <person name="Pelin A."/>
            <person name="Henrissat B."/>
            <person name="Reynolds N.K."/>
            <person name="Benny G.L."/>
            <person name="Smith M.E."/>
            <person name="James T.Y."/>
            <person name="Grigoriev I.V."/>
        </authorList>
    </citation>
    <scope>NUCLEOTIDE SEQUENCE [LARGE SCALE GENOMIC DNA]</scope>
    <source>
        <strain evidence="5">CSF55</strain>
    </source>
</reference>
<evidence type="ECO:0000313" key="4">
    <source>
        <dbReference type="Proteomes" id="UP000030755"/>
    </source>
</evidence>